<gene>
    <name evidence="4" type="ORF">Q7C36_007671</name>
</gene>
<dbReference type="InterPro" id="IPR051400">
    <property type="entry name" value="HAD-like_hydrolase"/>
</dbReference>
<dbReference type="PANTHER" id="PTHR46470:SF3">
    <property type="entry name" value="N-ACYLNEURAMINATE-9-PHOSPHATASE"/>
    <property type="match status" value="1"/>
</dbReference>
<dbReference type="Proteomes" id="UP001187315">
    <property type="component" value="Unassembled WGS sequence"/>
</dbReference>
<dbReference type="Pfam" id="PF00702">
    <property type="entry name" value="Hydrolase"/>
    <property type="match status" value="1"/>
</dbReference>
<dbReference type="Gene3D" id="3.40.50.1000">
    <property type="entry name" value="HAD superfamily/HAD-like"/>
    <property type="match status" value="1"/>
</dbReference>
<dbReference type="AlphaFoldDB" id="A0AA88NEJ1"/>
<organism evidence="4 5">
    <name type="scientific">Tachysurus vachellii</name>
    <name type="common">Darkbarbel catfish</name>
    <name type="synonym">Pelteobagrus vachellii</name>
    <dbReference type="NCBI Taxonomy" id="175792"/>
    <lineage>
        <taxon>Eukaryota</taxon>
        <taxon>Metazoa</taxon>
        <taxon>Chordata</taxon>
        <taxon>Craniata</taxon>
        <taxon>Vertebrata</taxon>
        <taxon>Euteleostomi</taxon>
        <taxon>Actinopterygii</taxon>
        <taxon>Neopterygii</taxon>
        <taxon>Teleostei</taxon>
        <taxon>Ostariophysi</taxon>
        <taxon>Siluriformes</taxon>
        <taxon>Bagridae</taxon>
        <taxon>Tachysurus</taxon>
    </lineage>
</organism>
<dbReference type="InterPro" id="IPR023214">
    <property type="entry name" value="HAD_sf"/>
</dbReference>
<evidence type="ECO:0008006" key="6">
    <source>
        <dbReference type="Google" id="ProtNLM"/>
    </source>
</evidence>
<evidence type="ECO:0000256" key="3">
    <source>
        <dbReference type="ARBA" id="ARBA00022842"/>
    </source>
</evidence>
<dbReference type="NCBIfam" id="TIGR01549">
    <property type="entry name" value="HAD-SF-IA-v1"/>
    <property type="match status" value="1"/>
</dbReference>
<dbReference type="SFLD" id="SFLDG01129">
    <property type="entry name" value="C1.5:_HAD__Beta-PGM__Phosphata"/>
    <property type="match status" value="1"/>
</dbReference>
<sequence>MEKGGISAILFDLDNTLVDTAGAGQLALHKVCELLRSKLKDTNSSDICKRFAHKLREERFDPSAGITIDDVRINHWHEALQEAQSVDPGRALASDCYYTWKTTRLQALALSPEVLALLQELKHSFKLLLLTNGDAQTQRGKLEAVRCEGLFSAVVVGGEHTEQKPAVSIFTHCFKLLGVKPQECIMVGDSLDTDIQGGIDAGVRATVWINNSKDVLLENSVIPDYTISSVLDLPDVLAKLK</sequence>
<dbReference type="GO" id="GO:0046380">
    <property type="term" value="P:N-acetylneuraminate biosynthetic process"/>
    <property type="evidence" value="ECO:0007669"/>
    <property type="project" value="TreeGrafter"/>
</dbReference>
<dbReference type="PANTHER" id="PTHR46470">
    <property type="entry name" value="N-ACYLNEURAMINATE-9-PHOSPHATASE"/>
    <property type="match status" value="1"/>
</dbReference>
<dbReference type="EMBL" id="JAVHJS010000007">
    <property type="protein sequence ID" value="KAK2852470.1"/>
    <property type="molecule type" value="Genomic_DNA"/>
</dbReference>
<dbReference type="SUPFAM" id="SSF56784">
    <property type="entry name" value="HAD-like"/>
    <property type="match status" value="1"/>
</dbReference>
<protein>
    <recommendedName>
        <fullName evidence="6">N-acetylneuraminic acid phosphatase</fullName>
    </recommendedName>
</protein>
<dbReference type="NCBIfam" id="TIGR01509">
    <property type="entry name" value="HAD-SF-IA-v3"/>
    <property type="match status" value="1"/>
</dbReference>
<evidence type="ECO:0000313" key="5">
    <source>
        <dbReference type="Proteomes" id="UP001187315"/>
    </source>
</evidence>
<evidence type="ECO:0000256" key="1">
    <source>
        <dbReference type="ARBA" id="ARBA00001946"/>
    </source>
</evidence>
<reference evidence="4" key="1">
    <citation type="submission" date="2023-08" db="EMBL/GenBank/DDBJ databases">
        <title>Pelteobagrus vachellii genome.</title>
        <authorList>
            <person name="Liu H."/>
        </authorList>
    </citation>
    <scope>NUCLEOTIDE SEQUENCE</scope>
    <source>
        <strain evidence="4">PRFRI_2022a</strain>
        <tissue evidence="4">Muscle</tissue>
    </source>
</reference>
<comment type="caution">
    <text evidence="4">The sequence shown here is derived from an EMBL/GenBank/DDBJ whole genome shotgun (WGS) entry which is preliminary data.</text>
</comment>
<keyword evidence="3" id="KW-0460">Magnesium</keyword>
<dbReference type="NCBIfam" id="TIGR02253">
    <property type="entry name" value="CTE7"/>
    <property type="match status" value="1"/>
</dbReference>
<name>A0AA88NEJ1_TACVA</name>
<accession>A0AA88NEJ1</accession>
<dbReference type="SFLD" id="SFLDS00003">
    <property type="entry name" value="Haloacid_Dehalogenase"/>
    <property type="match status" value="1"/>
</dbReference>
<dbReference type="InterPro" id="IPR011950">
    <property type="entry name" value="HAD-SF_hydro_IA_CTE7"/>
</dbReference>
<dbReference type="InterPro" id="IPR036412">
    <property type="entry name" value="HAD-like_sf"/>
</dbReference>
<dbReference type="InterPro" id="IPR006439">
    <property type="entry name" value="HAD-SF_hydro_IA"/>
</dbReference>
<keyword evidence="5" id="KW-1185">Reference proteome</keyword>
<evidence type="ECO:0000256" key="2">
    <source>
        <dbReference type="ARBA" id="ARBA00022801"/>
    </source>
</evidence>
<comment type="cofactor">
    <cofactor evidence="1">
        <name>Mg(2+)</name>
        <dbReference type="ChEBI" id="CHEBI:18420"/>
    </cofactor>
</comment>
<keyword evidence="2" id="KW-0378">Hydrolase</keyword>
<dbReference type="GO" id="GO:0050124">
    <property type="term" value="F:N-acylneuraminate-9-phosphatase activity"/>
    <property type="evidence" value="ECO:0007669"/>
    <property type="project" value="TreeGrafter"/>
</dbReference>
<dbReference type="Gene3D" id="1.20.120.710">
    <property type="entry name" value="Haloacid dehalogenase hydrolase-like domain"/>
    <property type="match status" value="1"/>
</dbReference>
<evidence type="ECO:0000313" key="4">
    <source>
        <dbReference type="EMBL" id="KAK2852470.1"/>
    </source>
</evidence>
<proteinExistence type="predicted"/>